<evidence type="ECO:0000313" key="2">
    <source>
        <dbReference type="EMBL" id="EFY06716.1"/>
    </source>
</evidence>
<keyword evidence="1" id="KW-0732">Signal</keyword>
<dbReference type="AlphaFoldDB" id="E8LL56"/>
<evidence type="ECO:0000313" key="3">
    <source>
        <dbReference type="Proteomes" id="UP000018458"/>
    </source>
</evidence>
<feature type="signal peptide" evidence="1">
    <location>
        <begin position="1"/>
        <end position="18"/>
    </location>
</feature>
<keyword evidence="3" id="KW-1185">Reference proteome</keyword>
<feature type="chain" id="PRO_5003224115" evidence="1">
    <location>
        <begin position="19"/>
        <end position="621"/>
    </location>
</feature>
<dbReference type="STRING" id="762983.HMPREF9444_01463"/>
<name>E8LL56_SUCHY</name>
<dbReference type="EMBL" id="AEVO01000084">
    <property type="protein sequence ID" value="EFY06716.1"/>
    <property type="molecule type" value="Genomic_DNA"/>
</dbReference>
<reference evidence="2 3" key="1">
    <citation type="submission" date="2011-01" db="EMBL/GenBank/DDBJ databases">
        <authorList>
            <person name="Weinstock G."/>
            <person name="Sodergren E."/>
            <person name="Clifton S."/>
            <person name="Fulton L."/>
            <person name="Fulton B."/>
            <person name="Courtney L."/>
            <person name="Fronick C."/>
            <person name="Harrison M."/>
            <person name="Strong C."/>
            <person name="Farmer C."/>
            <person name="Delahaunty K."/>
            <person name="Markovic C."/>
            <person name="Hall O."/>
            <person name="Minx P."/>
            <person name="Tomlinson C."/>
            <person name="Mitreva M."/>
            <person name="Hou S."/>
            <person name="Chen J."/>
            <person name="Wollam A."/>
            <person name="Pepin K.H."/>
            <person name="Johnson M."/>
            <person name="Bhonagiri V."/>
            <person name="Zhang X."/>
            <person name="Suruliraj S."/>
            <person name="Warren W."/>
            <person name="Chinwalla A."/>
            <person name="Mardis E.R."/>
            <person name="Wilson R.K."/>
        </authorList>
    </citation>
    <scope>NUCLEOTIDE SEQUENCE [LARGE SCALE GENOMIC DNA]</scope>
    <source>
        <strain evidence="3">DSM 22608 / JCM 16073 / KCTC 15190 / YIT 12066</strain>
    </source>
</reference>
<dbReference type="OrthoDB" id="7051544at2"/>
<comment type="caution">
    <text evidence="2">The sequence shown here is derived from an EMBL/GenBank/DDBJ whole genome shotgun (WGS) entry which is preliminary data.</text>
</comment>
<gene>
    <name evidence="2" type="ORF">HMPREF9444_01463</name>
</gene>
<dbReference type="RefSeq" id="WP_009143644.1">
    <property type="nucleotide sequence ID" value="NZ_GL831017.1"/>
</dbReference>
<sequence>MNLIFLFLFMVIAPIAESAESWEAGRIDYDDGTSEIAAFVNTPEKIQLQIVLCARNEPINYRFSLIFPESLDYSAFFKVKVSSAGDTTQAYAELNGNTLDFQLDPSVFVNLPDAPDLSIEFEKDDADFLGIAQVLNIPVYGADVTIKQIAAECGYLCVNEDFKCESPLVSAILWPRSGFIDDSVSELDEICTRGSNKAYSFNLNDKCKQALDLRFAAIGFEPLSFLDKLFHGKDSSYAKYRNTWNEALSVLKTKQDPQHPDIETEIASEVDDYDWYLALYSILGSRKLTDYPASYFAVLDLEEDPTTLLYNTDSRYDVESLKYMSVLLRNSDDEADKLIEKAISDWRIFYRDLSMSLPLIKEAQALRPLLYRCMLLRLWILAGKPQPIELKQDQMFVQGTDHKYSTDDALEKKCAYFDGVRGDEFFYASHECVDAIRQTLKQSDLINDEYYSLREKWDDYAKDWKKSIFYSESADDAAGEHLLTGLSLPMLSAYKIYGFGDYFLLRDCISSRDQDICSFEERSLYNTYQLELNNRLAAIDAVSKDDALALKALNDKWQIYYEELDKYLKSLVAVHKIPAWRAYMVKGVAAIMQTNAVLNAPYYKEELPDISLDSFDGDVQE</sequence>
<proteinExistence type="predicted"/>
<organism evidence="2 3">
    <name type="scientific">Succinatimonas hippei (strain DSM 22608 / JCM 16073 / KCTC 15190 / YIT 12066)</name>
    <dbReference type="NCBI Taxonomy" id="762983"/>
    <lineage>
        <taxon>Bacteria</taxon>
        <taxon>Pseudomonadati</taxon>
        <taxon>Pseudomonadota</taxon>
        <taxon>Gammaproteobacteria</taxon>
        <taxon>Aeromonadales</taxon>
        <taxon>Succinivibrionaceae</taxon>
        <taxon>Succinatimonas</taxon>
    </lineage>
</organism>
<accession>E8LL56</accession>
<dbReference type="HOGENOM" id="CLU_439994_0_0_6"/>
<evidence type="ECO:0000256" key="1">
    <source>
        <dbReference type="SAM" id="SignalP"/>
    </source>
</evidence>
<dbReference type="Proteomes" id="UP000018458">
    <property type="component" value="Unassembled WGS sequence"/>
</dbReference>
<protein>
    <submittedName>
        <fullName evidence="2">Uncharacterized protein</fullName>
    </submittedName>
</protein>